<reference evidence="3 4" key="1">
    <citation type="submission" date="2024-01" db="EMBL/GenBank/DDBJ databases">
        <title>Comparative genomics of Cryptococcus and Kwoniella reveals pathogenesis evolution and contrasting modes of karyotype evolution via chromosome fusion or intercentromeric recombination.</title>
        <authorList>
            <person name="Coelho M.A."/>
            <person name="David-Palma M."/>
            <person name="Shea T."/>
            <person name="Bowers K."/>
            <person name="McGinley-Smith S."/>
            <person name="Mohammad A.W."/>
            <person name="Gnirke A."/>
            <person name="Yurkov A.M."/>
            <person name="Nowrousian M."/>
            <person name="Sun S."/>
            <person name="Cuomo C.A."/>
            <person name="Heitman J."/>
        </authorList>
    </citation>
    <scope>NUCLEOTIDE SEQUENCE [LARGE SCALE GENOMIC DNA]</scope>
    <source>
        <strain evidence="3">CBS 11374</strain>
    </source>
</reference>
<dbReference type="RefSeq" id="XP_062789868.1">
    <property type="nucleotide sequence ID" value="XM_062933817.1"/>
</dbReference>
<dbReference type="Gene3D" id="3.40.630.30">
    <property type="match status" value="1"/>
</dbReference>
<gene>
    <name evidence="3" type="ORF">IL334_002070</name>
</gene>
<dbReference type="GeneID" id="87954201"/>
<dbReference type="Pfam" id="PF00583">
    <property type="entry name" value="Acetyltransf_1"/>
    <property type="match status" value="1"/>
</dbReference>
<feature type="region of interest" description="Disordered" evidence="1">
    <location>
        <begin position="1"/>
        <end position="41"/>
    </location>
</feature>
<dbReference type="InterPro" id="IPR016181">
    <property type="entry name" value="Acyl_CoA_acyltransferase"/>
</dbReference>
<evidence type="ECO:0000313" key="3">
    <source>
        <dbReference type="EMBL" id="WRT65128.1"/>
    </source>
</evidence>
<feature type="region of interest" description="Disordered" evidence="1">
    <location>
        <begin position="110"/>
        <end position="133"/>
    </location>
</feature>
<organism evidence="3 4">
    <name type="scientific">Kwoniella shivajii</name>
    <dbReference type="NCBI Taxonomy" id="564305"/>
    <lineage>
        <taxon>Eukaryota</taxon>
        <taxon>Fungi</taxon>
        <taxon>Dikarya</taxon>
        <taxon>Basidiomycota</taxon>
        <taxon>Agaricomycotina</taxon>
        <taxon>Tremellomycetes</taxon>
        <taxon>Tremellales</taxon>
        <taxon>Cryptococcaceae</taxon>
        <taxon>Kwoniella</taxon>
    </lineage>
</organism>
<feature type="compositionally biased region" description="Low complexity" evidence="1">
    <location>
        <begin position="17"/>
        <end position="27"/>
    </location>
</feature>
<proteinExistence type="predicted"/>
<accession>A0ABZ1CUB7</accession>
<evidence type="ECO:0000256" key="1">
    <source>
        <dbReference type="SAM" id="MobiDB-lite"/>
    </source>
</evidence>
<evidence type="ECO:0000313" key="4">
    <source>
        <dbReference type="Proteomes" id="UP001329825"/>
    </source>
</evidence>
<dbReference type="Proteomes" id="UP001329825">
    <property type="component" value="Chromosome 2"/>
</dbReference>
<dbReference type="SUPFAM" id="SSF55729">
    <property type="entry name" value="Acyl-CoA N-acyltransferases (Nat)"/>
    <property type="match status" value="1"/>
</dbReference>
<sequence length="240" mass="26569">MTILPVEPAHGDIQIQPTPSLTSSPSSAHTKTEKSSVGYSIRQARGTEDAAKISRLLTEVFTITFGHSCTPSELEKYLKDCLSIGPINEEILDPSSTWFLAISNKSKSKSKSKSESESESESDERKNEISKEEEEAEELLGIVQLIKGTRESCVTLPRPIELRRIYLSISAHGSGIASSLFQIAESHSIGLGYQSIWLGCWEDNPRGLRFYQKSGYQICGEHMFDIGGSVQRDVILQKML</sequence>
<feature type="domain" description="N-acetyltransferase" evidence="2">
    <location>
        <begin position="100"/>
        <end position="240"/>
    </location>
</feature>
<dbReference type="PROSITE" id="PS51186">
    <property type="entry name" value="GNAT"/>
    <property type="match status" value="1"/>
</dbReference>
<dbReference type="InterPro" id="IPR000182">
    <property type="entry name" value="GNAT_dom"/>
</dbReference>
<keyword evidence="4" id="KW-1185">Reference proteome</keyword>
<name>A0ABZ1CUB7_9TREE</name>
<evidence type="ECO:0000259" key="2">
    <source>
        <dbReference type="PROSITE" id="PS51186"/>
    </source>
</evidence>
<dbReference type="EMBL" id="CP141882">
    <property type="protein sequence ID" value="WRT65128.1"/>
    <property type="molecule type" value="Genomic_DNA"/>
</dbReference>
<protein>
    <recommendedName>
        <fullName evidence="2">N-acetyltransferase domain-containing protein</fullName>
    </recommendedName>
</protein>